<dbReference type="InterPro" id="IPR036116">
    <property type="entry name" value="FN3_sf"/>
</dbReference>
<keyword evidence="1" id="KW-0732">Signal</keyword>
<dbReference type="InterPro" id="IPR013783">
    <property type="entry name" value="Ig-like_fold"/>
</dbReference>
<dbReference type="Proteomes" id="UP000502996">
    <property type="component" value="Chromosome"/>
</dbReference>
<evidence type="ECO:0000313" key="6">
    <source>
        <dbReference type="Proteomes" id="UP000502996"/>
    </source>
</evidence>
<dbReference type="Gene3D" id="2.60.40.10">
    <property type="entry name" value="Immunoglobulins"/>
    <property type="match status" value="4"/>
</dbReference>
<dbReference type="InterPro" id="IPR014755">
    <property type="entry name" value="Cu-Rt/internalin_Ig-like"/>
</dbReference>
<keyword evidence="3" id="KW-0624">Polysaccharide degradation</keyword>
<dbReference type="InterPro" id="IPR032812">
    <property type="entry name" value="SbsA_Ig"/>
</dbReference>
<accession>A0A6G6WB02</accession>
<dbReference type="InterPro" id="IPR003961">
    <property type="entry name" value="FN3_dom"/>
</dbReference>
<dbReference type="EMBL" id="CP049257">
    <property type="protein sequence ID" value="QIG42521.1"/>
    <property type="molecule type" value="Genomic_DNA"/>
</dbReference>
<keyword evidence="6" id="KW-1185">Reference proteome</keyword>
<reference evidence="5 6" key="1">
    <citation type="submission" date="2020-02" db="EMBL/GenBank/DDBJ databases">
        <title>Full genome sequence of Nocardioides sp. R-3366.</title>
        <authorList>
            <person name="Im W.-T."/>
        </authorList>
    </citation>
    <scope>NUCLEOTIDE SEQUENCE [LARGE SCALE GENOMIC DNA]</scope>
    <source>
        <strain evidence="5 6">R-3366</strain>
    </source>
</reference>
<evidence type="ECO:0000259" key="4">
    <source>
        <dbReference type="PROSITE" id="PS50853"/>
    </source>
</evidence>
<dbReference type="PROSITE" id="PS50853">
    <property type="entry name" value="FN3"/>
    <property type="match status" value="1"/>
</dbReference>
<dbReference type="Pfam" id="PF13205">
    <property type="entry name" value="Big_5"/>
    <property type="match status" value="1"/>
</dbReference>
<protein>
    <submittedName>
        <fullName evidence="5">Ig-like domain-containing protein</fullName>
    </submittedName>
</protein>
<dbReference type="AlphaFoldDB" id="A0A6G6WB02"/>
<evidence type="ECO:0000256" key="3">
    <source>
        <dbReference type="ARBA" id="ARBA00023326"/>
    </source>
</evidence>
<dbReference type="SUPFAM" id="SSF49265">
    <property type="entry name" value="Fibronectin type III"/>
    <property type="match status" value="1"/>
</dbReference>
<proteinExistence type="predicted"/>
<keyword evidence="3" id="KW-0119">Carbohydrate metabolism</keyword>
<sequence length="608" mass="65156">MPGAAYYKIFVGTQGNPFVSALSGSPTFPAWTDDSSQFLNAGDYYWFVRAFNSNNSPIGDGVTGDFTIAELDPVDGQRVALHPKTLLDNGSGGTKPVAQPGGCAQDPVSGVVQICTTMRETPVLDWDPVPDADLYMVYVSRDRNFQNMVYGSYSDSGSLPRTTNTRWSPTIAMPDSQAGVAYYWFVRPCKSYDNCAPDPLKANHAFDKTSPTVQGLQVSADDGDDITFSWQDYGATSQNPANASPSTGEVGTQTAMSYRVQVATNEAFTNIIDDNTVDQTTYTSADRLYPEGQLYWRVQVVDGSGNLLTLPSTASTFTKASPAPQLLGPSGPSPATQPFQWSASNYASSYTLEVYQNGDTAASPSNLVLSQGGVQQTAWADFQELPSGTSYVWRVRRVDSAGNNGPWSAWGQFQVQPGMPALVSPAAGVRLPVRDSLFTWTAVTGAASYRWERRAAGSTNGEVVTTRASAWAPTGQLATGSYQWRVSALDSSDHVMGTSDWRAFSVDATVPTITKRKPDGGLKVKAAITLTFSEKVQGVSAKTIQLKGKGKGGKVKFKVKLDKSGTKAKISHKGRLKKGAVYQLKIKDGITDVAGNPLAAATFSYTVS</sequence>
<organism evidence="5 6">
    <name type="scientific">Nocardioides anomalus</name>
    <dbReference type="NCBI Taxonomy" id="2712223"/>
    <lineage>
        <taxon>Bacteria</taxon>
        <taxon>Bacillati</taxon>
        <taxon>Actinomycetota</taxon>
        <taxon>Actinomycetes</taxon>
        <taxon>Propionibacteriales</taxon>
        <taxon>Nocardioidaceae</taxon>
        <taxon>Nocardioides</taxon>
    </lineage>
</organism>
<evidence type="ECO:0000313" key="5">
    <source>
        <dbReference type="EMBL" id="QIG42521.1"/>
    </source>
</evidence>
<keyword evidence="2" id="KW-0326">Glycosidase</keyword>
<name>A0A6G6WB02_9ACTN</name>
<dbReference type="Gene3D" id="2.60.40.1220">
    <property type="match status" value="1"/>
</dbReference>
<dbReference type="GO" id="GO:0000272">
    <property type="term" value="P:polysaccharide catabolic process"/>
    <property type="evidence" value="ECO:0007669"/>
    <property type="project" value="UniProtKB-KW"/>
</dbReference>
<dbReference type="KEGG" id="nano:G5V58_06805"/>
<evidence type="ECO:0000256" key="2">
    <source>
        <dbReference type="ARBA" id="ARBA00023295"/>
    </source>
</evidence>
<evidence type="ECO:0000256" key="1">
    <source>
        <dbReference type="ARBA" id="ARBA00022729"/>
    </source>
</evidence>
<keyword evidence="2" id="KW-0378">Hydrolase</keyword>
<gene>
    <name evidence="5" type="ORF">G5V58_06805</name>
</gene>
<dbReference type="GO" id="GO:0016798">
    <property type="term" value="F:hydrolase activity, acting on glycosyl bonds"/>
    <property type="evidence" value="ECO:0007669"/>
    <property type="project" value="UniProtKB-KW"/>
</dbReference>
<feature type="domain" description="Fibronectin type-III" evidence="4">
    <location>
        <begin position="323"/>
        <end position="418"/>
    </location>
</feature>